<dbReference type="GO" id="GO:0046933">
    <property type="term" value="F:proton-transporting ATP synthase activity, rotational mechanism"/>
    <property type="evidence" value="ECO:0007669"/>
    <property type="project" value="InterPro"/>
</dbReference>
<dbReference type="EMBL" id="LSSK01000350">
    <property type="protein sequence ID" value="OMH83625.1"/>
    <property type="molecule type" value="Genomic_DNA"/>
</dbReference>
<evidence type="ECO:0000256" key="1">
    <source>
        <dbReference type="ARBA" id="ARBA00004370"/>
    </source>
</evidence>
<evidence type="ECO:0000313" key="11">
    <source>
        <dbReference type="Proteomes" id="UP000188320"/>
    </source>
</evidence>
<reference evidence="9" key="2">
    <citation type="submission" date="2017-01" db="EMBL/GenBank/DDBJ databases">
        <authorList>
            <person name="Mah S.A."/>
            <person name="Swanson W.J."/>
            <person name="Moy G.W."/>
            <person name="Vacquier V.D."/>
        </authorList>
    </citation>
    <scope>NUCLEOTIDE SEQUENCE [LARGE SCALE GENOMIC DNA]</scope>
    <source>
        <strain evidence="9">COL-18-3</strain>
    </source>
</reference>
<dbReference type="PRINTS" id="PR00125">
    <property type="entry name" value="ATPASEDELTA"/>
</dbReference>
<gene>
    <name evidence="10" type="ORF">AX774_g1449</name>
    <name evidence="9" type="ORF">AX774_g2870</name>
</gene>
<dbReference type="PANTHER" id="PTHR11910">
    <property type="entry name" value="ATP SYNTHASE DELTA CHAIN"/>
    <property type="match status" value="1"/>
</dbReference>
<dbReference type="EMBL" id="LSSK01000121">
    <property type="protein sequence ID" value="OMH85001.1"/>
    <property type="molecule type" value="Genomic_DNA"/>
</dbReference>
<name>A0A1R1PRM0_ZANCU</name>
<dbReference type="InterPro" id="IPR020781">
    <property type="entry name" value="ATPase_OSCP/d_CS"/>
</dbReference>
<reference evidence="11" key="1">
    <citation type="submission" date="2017-01" db="EMBL/GenBank/DDBJ databases">
        <authorList>
            <person name="Wang Y."/>
            <person name="White M."/>
            <person name="Kvist S."/>
            <person name="Moncalvo J.-M."/>
        </authorList>
    </citation>
    <scope>NUCLEOTIDE SEQUENCE [LARGE SCALE GENOMIC DNA]</scope>
    <source>
        <strain evidence="11">COL-18-3</strain>
    </source>
</reference>
<organism evidence="9 11">
    <name type="scientific">Zancudomyces culisetae</name>
    <name type="common">Gut fungus</name>
    <name type="synonym">Smittium culisetae</name>
    <dbReference type="NCBI Taxonomy" id="1213189"/>
    <lineage>
        <taxon>Eukaryota</taxon>
        <taxon>Fungi</taxon>
        <taxon>Fungi incertae sedis</taxon>
        <taxon>Zoopagomycota</taxon>
        <taxon>Kickxellomycotina</taxon>
        <taxon>Harpellomycetes</taxon>
        <taxon>Harpellales</taxon>
        <taxon>Legeriomycetaceae</taxon>
        <taxon>Zancudomyces</taxon>
    </lineage>
</organism>
<sequence>MFRQLATRSFTSARGYASAAKKAPIVVHGIDGKYATALFNAASAKGTLEKVDSDLSVIQKAITSDPRFKEALISPLIKQEDKEKILLGRKLSETTKNFVSLLAQNGRVSILQEIIGAYTQLMKAYNGVVPVRVTSASTLDAKTLKEVEATIASNEYVKDYKKLEVVNVLNPNILGGMVIEFGDYTLDMSVSTKIAKLEKLLHGILLVYTLTYE</sequence>
<dbReference type="Pfam" id="PF00213">
    <property type="entry name" value="OSCP"/>
    <property type="match status" value="1"/>
</dbReference>
<evidence type="ECO:0000256" key="3">
    <source>
        <dbReference type="ARBA" id="ARBA00014723"/>
    </source>
</evidence>
<evidence type="ECO:0000313" key="9">
    <source>
        <dbReference type="EMBL" id="OMH83625.1"/>
    </source>
</evidence>
<dbReference type="OrthoDB" id="1262810at2759"/>
<dbReference type="InterPro" id="IPR000711">
    <property type="entry name" value="ATPase_OSCP/dsu"/>
</dbReference>
<dbReference type="SUPFAM" id="SSF47928">
    <property type="entry name" value="N-terminal domain of the delta subunit of the F1F0-ATP synthase"/>
    <property type="match status" value="1"/>
</dbReference>
<dbReference type="Proteomes" id="UP000188320">
    <property type="component" value="Unassembled WGS sequence"/>
</dbReference>
<proteinExistence type="inferred from homology"/>
<dbReference type="AlphaFoldDB" id="A0A1R1PRM0"/>
<accession>A0A1R1PRM0</accession>
<dbReference type="NCBIfam" id="TIGR01145">
    <property type="entry name" value="ATP_synt_delta"/>
    <property type="match status" value="1"/>
</dbReference>
<keyword evidence="11" id="KW-1185">Reference proteome</keyword>
<dbReference type="PROSITE" id="PS00389">
    <property type="entry name" value="ATPASE_DELTA"/>
    <property type="match status" value="1"/>
</dbReference>
<keyword evidence="8" id="KW-0066">ATP synthesis</keyword>
<comment type="subcellular location">
    <subcellularLocation>
        <location evidence="1">Membrane</location>
    </subcellularLocation>
</comment>
<protein>
    <recommendedName>
        <fullName evidence="3">ATP synthase subunit 5, mitochondrial</fullName>
    </recommendedName>
</protein>
<evidence type="ECO:0000256" key="6">
    <source>
        <dbReference type="ARBA" id="ARBA00023065"/>
    </source>
</evidence>
<keyword evidence="4" id="KW-0813">Transport</keyword>
<evidence type="ECO:0000256" key="4">
    <source>
        <dbReference type="ARBA" id="ARBA00022448"/>
    </source>
</evidence>
<dbReference type="GO" id="GO:0016020">
    <property type="term" value="C:membrane"/>
    <property type="evidence" value="ECO:0007669"/>
    <property type="project" value="UniProtKB-SubCell"/>
</dbReference>
<evidence type="ECO:0000256" key="5">
    <source>
        <dbReference type="ARBA" id="ARBA00022781"/>
    </source>
</evidence>
<dbReference type="Gene3D" id="1.10.520.20">
    <property type="entry name" value="N-terminal domain of the delta subunit of the F1F0-ATP synthase"/>
    <property type="match status" value="1"/>
</dbReference>
<evidence type="ECO:0000256" key="7">
    <source>
        <dbReference type="ARBA" id="ARBA00023136"/>
    </source>
</evidence>
<dbReference type="HAMAP" id="MF_01416">
    <property type="entry name" value="ATP_synth_delta_bact"/>
    <property type="match status" value="1"/>
</dbReference>
<keyword evidence="7" id="KW-0472">Membrane</keyword>
<evidence type="ECO:0000256" key="8">
    <source>
        <dbReference type="ARBA" id="ARBA00023310"/>
    </source>
</evidence>
<comment type="caution">
    <text evidence="9">The sequence shown here is derived from an EMBL/GenBank/DDBJ whole genome shotgun (WGS) entry which is preliminary data.</text>
</comment>
<keyword evidence="6" id="KW-0406">Ion transport</keyword>
<evidence type="ECO:0000256" key="2">
    <source>
        <dbReference type="ARBA" id="ARBA00007046"/>
    </source>
</evidence>
<comment type="similarity">
    <text evidence="2">Belongs to the ATPase delta chain family.</text>
</comment>
<dbReference type="InterPro" id="IPR026015">
    <property type="entry name" value="ATP_synth_OSCP/delta_N_sf"/>
</dbReference>
<keyword evidence="5" id="KW-0375">Hydrogen ion transport</keyword>
<evidence type="ECO:0000313" key="10">
    <source>
        <dbReference type="EMBL" id="OMH85001.1"/>
    </source>
</evidence>